<protein>
    <submittedName>
        <fullName evidence="2">Uncharacterized protein</fullName>
    </submittedName>
</protein>
<evidence type="ECO:0000313" key="3">
    <source>
        <dbReference type="Proteomes" id="UP000678499"/>
    </source>
</evidence>
<name>A0A7R9GC23_9CRUS</name>
<feature type="compositionally biased region" description="Polar residues" evidence="1">
    <location>
        <begin position="19"/>
        <end position="30"/>
    </location>
</feature>
<feature type="region of interest" description="Disordered" evidence="1">
    <location>
        <begin position="10"/>
        <end position="36"/>
    </location>
</feature>
<dbReference type="Proteomes" id="UP000678499">
    <property type="component" value="Unassembled WGS sequence"/>
</dbReference>
<feature type="compositionally biased region" description="Low complexity" evidence="1">
    <location>
        <begin position="103"/>
        <end position="137"/>
    </location>
</feature>
<evidence type="ECO:0000313" key="2">
    <source>
        <dbReference type="EMBL" id="CAD7276877.1"/>
    </source>
</evidence>
<gene>
    <name evidence="2" type="ORF">NMOB1V02_LOCUS4625</name>
</gene>
<dbReference type="AlphaFoldDB" id="A0A7R9GC23"/>
<feature type="region of interest" description="Disordered" evidence="1">
    <location>
        <begin position="103"/>
        <end position="143"/>
    </location>
</feature>
<organism evidence="2">
    <name type="scientific">Notodromas monacha</name>
    <dbReference type="NCBI Taxonomy" id="399045"/>
    <lineage>
        <taxon>Eukaryota</taxon>
        <taxon>Metazoa</taxon>
        <taxon>Ecdysozoa</taxon>
        <taxon>Arthropoda</taxon>
        <taxon>Crustacea</taxon>
        <taxon>Oligostraca</taxon>
        <taxon>Ostracoda</taxon>
        <taxon>Podocopa</taxon>
        <taxon>Podocopida</taxon>
        <taxon>Cypridocopina</taxon>
        <taxon>Cypridoidea</taxon>
        <taxon>Cyprididae</taxon>
        <taxon>Notodromas</taxon>
    </lineage>
</organism>
<reference evidence="2" key="1">
    <citation type="submission" date="2020-11" db="EMBL/GenBank/DDBJ databases">
        <authorList>
            <person name="Tran Van P."/>
        </authorList>
    </citation>
    <scope>NUCLEOTIDE SEQUENCE</scope>
</reference>
<proteinExistence type="predicted"/>
<sequence>MFGGFFDFASSSSSMSMSLPSTFGASSSSTAERDHMMPELPSGALKWESDWNSSSLMLNDEPCSELLNFPDDFDLQLPPPPVPLTATATAVVSLQHDSELPGSLLLSPSSSSSSSLTSTGSGSSSSSSSSTLALASGNAPSSPGVMHVTSTQLWATPDAFAGFTANAHLADTLGAVGSATDQTVGLAQVQNCSKFLWTKPASRPTLSLRAGGSGGIAIESVSSLGAAAVAAAADDTNNDFSDIVTPDLIHSLGGAAPALLAAAKTDEDVDIDVGDIKDLNPFYNWNFDSSSVSLETTRVGLCWVFVFTKAPFLEEVEVMFALARRKIVPEIIVIELDPDLILN</sequence>
<accession>A0A7R9GC23</accession>
<evidence type="ECO:0000256" key="1">
    <source>
        <dbReference type="SAM" id="MobiDB-lite"/>
    </source>
</evidence>
<dbReference type="EMBL" id="CAJPEX010000738">
    <property type="protein sequence ID" value="CAG0917029.1"/>
    <property type="molecule type" value="Genomic_DNA"/>
</dbReference>
<keyword evidence="3" id="KW-1185">Reference proteome</keyword>
<dbReference type="EMBL" id="OA882775">
    <property type="protein sequence ID" value="CAD7276877.1"/>
    <property type="molecule type" value="Genomic_DNA"/>
</dbReference>